<dbReference type="Proteomes" id="UP001500325">
    <property type="component" value="Unassembled WGS sequence"/>
</dbReference>
<dbReference type="Gene3D" id="3.20.20.80">
    <property type="entry name" value="Glycosidases"/>
    <property type="match status" value="2"/>
</dbReference>
<dbReference type="SUPFAM" id="SSF51445">
    <property type="entry name" value="(Trans)glycosidases"/>
    <property type="match status" value="1"/>
</dbReference>
<dbReference type="CDD" id="cd11332">
    <property type="entry name" value="AmyAc_OligoGlu_TS"/>
    <property type="match status" value="1"/>
</dbReference>
<organism evidence="3 4">
    <name type="scientific">Pseudonocardia yuanmonensis</name>
    <dbReference type="NCBI Taxonomy" id="1095914"/>
    <lineage>
        <taxon>Bacteria</taxon>
        <taxon>Bacillati</taxon>
        <taxon>Actinomycetota</taxon>
        <taxon>Actinomycetes</taxon>
        <taxon>Pseudonocardiales</taxon>
        <taxon>Pseudonocardiaceae</taxon>
        <taxon>Pseudonocardia</taxon>
    </lineage>
</organism>
<comment type="caution">
    <text evidence="3">The sequence shown here is derived from an EMBL/GenBank/DDBJ whole genome shotgun (WGS) entry which is preliminary data.</text>
</comment>
<feature type="domain" description="Glycosyl hydrolase family 13 catalytic" evidence="2">
    <location>
        <begin position="20"/>
        <end position="417"/>
    </location>
</feature>
<dbReference type="PANTHER" id="PTHR10357:SF179">
    <property type="entry name" value="NEUTRAL AND BASIC AMINO ACID TRANSPORT PROTEIN RBAT"/>
    <property type="match status" value="1"/>
</dbReference>
<proteinExistence type="inferred from homology"/>
<dbReference type="PANTHER" id="PTHR10357">
    <property type="entry name" value="ALPHA-AMYLASE FAMILY MEMBER"/>
    <property type="match status" value="1"/>
</dbReference>
<dbReference type="SMART" id="SM00642">
    <property type="entry name" value="Aamy"/>
    <property type="match status" value="1"/>
</dbReference>
<evidence type="ECO:0000313" key="3">
    <source>
        <dbReference type="EMBL" id="GAA4678181.1"/>
    </source>
</evidence>
<dbReference type="Pfam" id="PF00128">
    <property type="entry name" value="Alpha-amylase"/>
    <property type="match status" value="1"/>
</dbReference>
<sequence>MTTEPTPAPAPWWRTAVTYQVYLRSFADSNGDGIGDVDGLRGRLPYLADLGVDALWITPWYPSPMADGGYDVVDHRDVDPVLGTLAQADALIAEAHARGIRVVLDLVANHTSDRHPWFTAALAAPPGSPARRRYHFRDGRGPGGEAPPNDWTSAFGGPAWTRVEEPDGTHGQWYLHLFAPQQPDLNWDDPAVREGFDDVVRFWLDRGIDGLRVDAAPALVKAPGLPEFDGGPAFAPATWTDSPHWDVDDVHEVFRRWRKIADGYPGDRMFVAEAVVNGPERLARYLRPGELHTAFNFDYLHAPWQARALRETIDSTLGAMAAVDAPATWVLSNHDETRHVTRFGRPTGARREPADLALGTRRARAAALLMLALPGGAYLYQGEELGLPEVEDLPEHLLQDPTWERSGRTVRGRDGCRVPLPWAGSRPPFGFSPDGARPWLPQPRDWASLAVEHQRHTPGSTLLLYRAALTLRRALPDLHGPDLAWADGAPDVLVFDRGSRFRCVVNLSGEPVPLRGHGTPLLTSCQQTRHELPPDTAAWLTR</sequence>
<comment type="similarity">
    <text evidence="1">Belongs to the glycosyl hydrolase 13 family.</text>
</comment>
<reference evidence="4" key="1">
    <citation type="journal article" date="2019" name="Int. J. Syst. Evol. Microbiol.">
        <title>The Global Catalogue of Microorganisms (GCM) 10K type strain sequencing project: providing services to taxonomists for standard genome sequencing and annotation.</title>
        <authorList>
            <consortium name="The Broad Institute Genomics Platform"/>
            <consortium name="The Broad Institute Genome Sequencing Center for Infectious Disease"/>
            <person name="Wu L."/>
            <person name="Ma J."/>
        </authorList>
    </citation>
    <scope>NUCLEOTIDE SEQUENCE [LARGE SCALE GENOMIC DNA]</scope>
    <source>
        <strain evidence="4">JCM 18055</strain>
    </source>
</reference>
<gene>
    <name evidence="3" type="ORF">GCM10023215_08860</name>
</gene>
<evidence type="ECO:0000256" key="1">
    <source>
        <dbReference type="ARBA" id="ARBA00008061"/>
    </source>
</evidence>
<protein>
    <submittedName>
        <fullName evidence="3">Glycoside hydrolase family 13 protein</fullName>
    </submittedName>
</protein>
<dbReference type="InterPro" id="IPR045857">
    <property type="entry name" value="O16G_dom_2"/>
</dbReference>
<evidence type="ECO:0000313" key="4">
    <source>
        <dbReference type="Proteomes" id="UP001500325"/>
    </source>
</evidence>
<keyword evidence="3" id="KW-0378">Hydrolase</keyword>
<dbReference type="InterPro" id="IPR017853">
    <property type="entry name" value="GH"/>
</dbReference>
<dbReference type="EMBL" id="BAABIC010000002">
    <property type="protein sequence ID" value="GAA4678181.1"/>
    <property type="molecule type" value="Genomic_DNA"/>
</dbReference>
<dbReference type="RefSeq" id="WP_345378496.1">
    <property type="nucleotide sequence ID" value="NZ_BAABIC010000002.1"/>
</dbReference>
<keyword evidence="4" id="KW-1185">Reference proteome</keyword>
<dbReference type="Gene3D" id="3.90.400.10">
    <property type="entry name" value="Oligo-1,6-glucosidase, Domain 2"/>
    <property type="match status" value="1"/>
</dbReference>
<evidence type="ECO:0000259" key="2">
    <source>
        <dbReference type="SMART" id="SM00642"/>
    </source>
</evidence>
<dbReference type="InterPro" id="IPR006047">
    <property type="entry name" value="GH13_cat_dom"/>
</dbReference>
<name>A0ABP8W244_9PSEU</name>
<dbReference type="GO" id="GO:0016787">
    <property type="term" value="F:hydrolase activity"/>
    <property type="evidence" value="ECO:0007669"/>
    <property type="project" value="UniProtKB-KW"/>
</dbReference>
<accession>A0ABP8W244</accession>